<reference evidence="2 3" key="1">
    <citation type="submission" date="2023-01" db="EMBL/GenBank/DDBJ databases">
        <title>Analysis of 21 Apiospora genomes using comparative genomics revels a genus with tremendous synthesis potential of carbohydrate active enzymes and secondary metabolites.</title>
        <authorList>
            <person name="Sorensen T."/>
        </authorList>
    </citation>
    <scope>NUCLEOTIDE SEQUENCE [LARGE SCALE GENOMIC DNA]</scope>
    <source>
        <strain evidence="2 3">CBS 83171</strain>
    </source>
</reference>
<name>A0ABR1U5P3_9PEZI</name>
<organism evidence="2 3">
    <name type="scientific">Apiospora saccharicola</name>
    <dbReference type="NCBI Taxonomy" id="335842"/>
    <lineage>
        <taxon>Eukaryota</taxon>
        <taxon>Fungi</taxon>
        <taxon>Dikarya</taxon>
        <taxon>Ascomycota</taxon>
        <taxon>Pezizomycotina</taxon>
        <taxon>Sordariomycetes</taxon>
        <taxon>Xylariomycetidae</taxon>
        <taxon>Amphisphaeriales</taxon>
        <taxon>Apiosporaceae</taxon>
        <taxon>Apiospora</taxon>
    </lineage>
</organism>
<evidence type="ECO:0000256" key="1">
    <source>
        <dbReference type="SAM" id="MobiDB-lite"/>
    </source>
</evidence>
<dbReference type="Proteomes" id="UP001446871">
    <property type="component" value="Unassembled WGS sequence"/>
</dbReference>
<sequence length="122" mass="13313">MAQDQLGHGQWSRCDETIPMMEPDDLLAPFELSDPKHPVLVRGGIGNTALEEDKLENASPGSSHELTSDESSSQQSDTGSSEDTCIGVRRAFTDAHAYVLGRNHAHGHDELEHNQKRPNTAP</sequence>
<protein>
    <submittedName>
        <fullName evidence="2">Uncharacterized protein</fullName>
    </submittedName>
</protein>
<gene>
    <name evidence="2" type="ORF">PG996_013511</name>
</gene>
<feature type="compositionally biased region" description="Low complexity" evidence="1">
    <location>
        <begin position="62"/>
        <end position="84"/>
    </location>
</feature>
<proteinExistence type="predicted"/>
<accession>A0ABR1U5P3</accession>
<feature type="compositionally biased region" description="Basic and acidic residues" evidence="1">
    <location>
        <begin position="106"/>
        <end position="115"/>
    </location>
</feature>
<dbReference type="EMBL" id="JAQQWM010000008">
    <property type="protein sequence ID" value="KAK8054210.1"/>
    <property type="molecule type" value="Genomic_DNA"/>
</dbReference>
<feature type="region of interest" description="Disordered" evidence="1">
    <location>
        <begin position="44"/>
        <end position="85"/>
    </location>
</feature>
<feature type="region of interest" description="Disordered" evidence="1">
    <location>
        <begin position="103"/>
        <end position="122"/>
    </location>
</feature>
<comment type="caution">
    <text evidence="2">The sequence shown here is derived from an EMBL/GenBank/DDBJ whole genome shotgun (WGS) entry which is preliminary data.</text>
</comment>
<keyword evidence="3" id="KW-1185">Reference proteome</keyword>
<evidence type="ECO:0000313" key="2">
    <source>
        <dbReference type="EMBL" id="KAK8054210.1"/>
    </source>
</evidence>
<evidence type="ECO:0000313" key="3">
    <source>
        <dbReference type="Proteomes" id="UP001446871"/>
    </source>
</evidence>